<dbReference type="InterPro" id="IPR036680">
    <property type="entry name" value="SPOR-like_sf"/>
</dbReference>
<sequence length="233" mass="24522">MKTQQRGGTVIGLILGIIIGLGAALAVAVYVTKVPVPFLTKGPKPAEQDAAEAQKNKDWDPNSPLYGKNPARMPVPSLPGSAEPVQPDAGAGLVQPMPDVVPSTPQVQPPHPTTPVPAVKPDGKPETKPGSKAAASSDPLGDLVKAKSAEANAADAFNYFVQAGAFRSQPDAEAQRAKLAMLGWESRVSEREQNGRTVFRVRVGPFAKRDDAEQLKLKLEGAGVDSALVRVQR</sequence>
<evidence type="ECO:0000313" key="4">
    <source>
        <dbReference type="EMBL" id="MCT9810593.1"/>
    </source>
</evidence>
<dbReference type="SUPFAM" id="SSF110997">
    <property type="entry name" value="Sporulation related repeat"/>
    <property type="match status" value="1"/>
</dbReference>
<evidence type="ECO:0000259" key="3">
    <source>
        <dbReference type="PROSITE" id="PS51724"/>
    </source>
</evidence>
<dbReference type="Proteomes" id="UP001525968">
    <property type="component" value="Unassembled WGS sequence"/>
</dbReference>
<keyword evidence="2" id="KW-0812">Transmembrane</keyword>
<reference evidence="4 5" key="1">
    <citation type="submission" date="2022-09" db="EMBL/GenBank/DDBJ databases">
        <title>Draft genome of isolate Be4.</title>
        <authorList>
            <person name="Sanchez-Castro I."/>
            <person name="Martinez-Rodriguez P."/>
            <person name="Descostes M."/>
            <person name="Merroun M."/>
        </authorList>
    </citation>
    <scope>NUCLEOTIDE SEQUENCE [LARGE SCALE GENOMIC DNA]</scope>
    <source>
        <strain evidence="4 5">Be4</strain>
    </source>
</reference>
<dbReference type="Gene3D" id="3.30.70.1070">
    <property type="entry name" value="Sporulation related repeat"/>
    <property type="match status" value="1"/>
</dbReference>
<feature type="compositionally biased region" description="Basic and acidic residues" evidence="1">
    <location>
        <begin position="44"/>
        <end position="60"/>
    </location>
</feature>
<keyword evidence="2" id="KW-0472">Membrane</keyword>
<dbReference type="InterPro" id="IPR007730">
    <property type="entry name" value="SPOR-like_dom"/>
</dbReference>
<evidence type="ECO:0000256" key="2">
    <source>
        <dbReference type="SAM" id="Phobius"/>
    </source>
</evidence>
<protein>
    <submittedName>
        <fullName evidence="4">SPOR domain-containing protein</fullName>
    </submittedName>
</protein>
<accession>A0ABT2PNA8</accession>
<feature type="region of interest" description="Disordered" evidence="1">
    <location>
        <begin position="38"/>
        <end position="139"/>
    </location>
</feature>
<dbReference type="RefSeq" id="WP_261499621.1">
    <property type="nucleotide sequence ID" value="NZ_JAODYH010000003.1"/>
</dbReference>
<dbReference type="InterPro" id="IPR052521">
    <property type="entry name" value="Cell_div_SPOR-domain"/>
</dbReference>
<comment type="caution">
    <text evidence="4">The sequence shown here is derived from an EMBL/GenBank/DDBJ whole genome shotgun (WGS) entry which is preliminary data.</text>
</comment>
<name>A0ABT2PNA8_9BURK</name>
<keyword evidence="2" id="KW-1133">Transmembrane helix</keyword>
<dbReference type="PANTHER" id="PTHR38687">
    <property type="entry name" value="CELL DIVISION PROTEIN DEDD-RELATED"/>
    <property type="match status" value="1"/>
</dbReference>
<dbReference type="EMBL" id="JAODYH010000003">
    <property type="protein sequence ID" value="MCT9810593.1"/>
    <property type="molecule type" value="Genomic_DNA"/>
</dbReference>
<proteinExistence type="predicted"/>
<gene>
    <name evidence="4" type="ORF">N0K08_08110</name>
</gene>
<dbReference type="PROSITE" id="PS51724">
    <property type="entry name" value="SPOR"/>
    <property type="match status" value="1"/>
</dbReference>
<evidence type="ECO:0000256" key="1">
    <source>
        <dbReference type="SAM" id="MobiDB-lite"/>
    </source>
</evidence>
<dbReference type="PANTHER" id="PTHR38687:SF1">
    <property type="entry name" value="CELL DIVISION PROTEIN DEDD"/>
    <property type="match status" value="1"/>
</dbReference>
<feature type="domain" description="SPOR" evidence="3">
    <location>
        <begin position="153"/>
        <end position="231"/>
    </location>
</feature>
<dbReference type="Pfam" id="PF05036">
    <property type="entry name" value="SPOR"/>
    <property type="match status" value="1"/>
</dbReference>
<organism evidence="4 5">
    <name type="scientific">Acidovorax bellezanensis</name>
    <dbReference type="NCBI Taxonomy" id="2976702"/>
    <lineage>
        <taxon>Bacteria</taxon>
        <taxon>Pseudomonadati</taxon>
        <taxon>Pseudomonadota</taxon>
        <taxon>Betaproteobacteria</taxon>
        <taxon>Burkholderiales</taxon>
        <taxon>Comamonadaceae</taxon>
        <taxon>Acidovorax</taxon>
    </lineage>
</organism>
<feature type="transmembrane region" description="Helical" evidence="2">
    <location>
        <begin position="12"/>
        <end position="31"/>
    </location>
</feature>
<keyword evidence="5" id="KW-1185">Reference proteome</keyword>
<evidence type="ECO:0000313" key="5">
    <source>
        <dbReference type="Proteomes" id="UP001525968"/>
    </source>
</evidence>